<evidence type="ECO:0000313" key="2">
    <source>
        <dbReference type="EMBL" id="CAF9910516.1"/>
    </source>
</evidence>
<keyword evidence="3" id="KW-1185">Reference proteome</keyword>
<proteinExistence type="predicted"/>
<dbReference type="InterPro" id="IPR036928">
    <property type="entry name" value="AS_sf"/>
</dbReference>
<reference evidence="2" key="1">
    <citation type="submission" date="2021-03" db="EMBL/GenBank/DDBJ databases">
        <authorList>
            <person name="Tagirdzhanova G."/>
        </authorList>
    </citation>
    <scope>NUCLEOTIDE SEQUENCE</scope>
</reference>
<evidence type="ECO:0000259" key="1">
    <source>
        <dbReference type="Pfam" id="PF01425"/>
    </source>
</evidence>
<dbReference type="Proteomes" id="UP000664521">
    <property type="component" value="Unassembled WGS sequence"/>
</dbReference>
<dbReference type="PANTHER" id="PTHR42678">
    <property type="entry name" value="AMIDASE"/>
    <property type="match status" value="1"/>
</dbReference>
<accession>A0A8H3EPS6</accession>
<evidence type="ECO:0000313" key="3">
    <source>
        <dbReference type="Proteomes" id="UP000664521"/>
    </source>
</evidence>
<dbReference type="EMBL" id="CAJPDS010000009">
    <property type="protein sequence ID" value="CAF9910516.1"/>
    <property type="molecule type" value="Genomic_DNA"/>
</dbReference>
<dbReference type="OrthoDB" id="566138at2759"/>
<dbReference type="InterPro" id="IPR023631">
    <property type="entry name" value="Amidase_dom"/>
</dbReference>
<sequence>MDVEATAEGLATGRFTSVALVKTFLARIEEASYHKAVLQINPDASIAAQDLDDERIQSGSRGPLHGIPILVKDNIATKDRLDVSAGSFTLLGSKPATESSLISKLRAAGVIILGKTNLSEWANFRGLNIRDGWSPRGGQTMGTYHPNSISDGSSSGSAVAAALGLCTAALGTEKMGSIVDPAQINNVVGFKPSRGLVGTDGVIPISKRQDIIGTLTKSVKDAAYMLSSFAGRSELDPMTWQIPLEPIPNFTAYCKDTDLKGITIGVPRNAFNGSSCATAIMDSFESALRTLSSAGAKVVDNADFPATDEFKKLNQQVKGIVRSSEFKRDMVDYLATLETNPNDIHSVEDIINFTKTSPAENFKEHDIGKFLWTQAEGIDVGSDKYKHMVEQELYFGGTGGILGAMEKHKLDILVTPSTLGVANDLAAKMGFPVISVPLGFYPEGTPIQHDSGDLVTVAPGMPYGIHFFTKSFSDAILLQVAYAFEKLTAVRENGPLPFQYPTTELRDVEKKAQVANWDSGLINPLMMWIGTYSYGFS</sequence>
<dbReference type="Gene3D" id="3.90.1300.10">
    <property type="entry name" value="Amidase signature (AS) domain"/>
    <property type="match status" value="1"/>
</dbReference>
<dbReference type="Pfam" id="PF01425">
    <property type="entry name" value="Amidase"/>
    <property type="match status" value="1"/>
</dbReference>
<dbReference type="SUPFAM" id="SSF75304">
    <property type="entry name" value="Amidase signature (AS) enzymes"/>
    <property type="match status" value="1"/>
</dbReference>
<gene>
    <name evidence="2" type="ORF">HETSPECPRED_010083</name>
</gene>
<dbReference type="PANTHER" id="PTHR42678:SF34">
    <property type="entry name" value="OS04G0183300 PROTEIN"/>
    <property type="match status" value="1"/>
</dbReference>
<name>A0A8H3EPS6_9LECA</name>
<dbReference type="AlphaFoldDB" id="A0A8H3EPS6"/>
<comment type="caution">
    <text evidence="2">The sequence shown here is derived from an EMBL/GenBank/DDBJ whole genome shotgun (WGS) entry which is preliminary data.</text>
</comment>
<feature type="domain" description="Amidase" evidence="1">
    <location>
        <begin position="20"/>
        <end position="478"/>
    </location>
</feature>
<organism evidence="2 3">
    <name type="scientific">Heterodermia speciosa</name>
    <dbReference type="NCBI Taxonomy" id="116794"/>
    <lineage>
        <taxon>Eukaryota</taxon>
        <taxon>Fungi</taxon>
        <taxon>Dikarya</taxon>
        <taxon>Ascomycota</taxon>
        <taxon>Pezizomycotina</taxon>
        <taxon>Lecanoromycetes</taxon>
        <taxon>OSLEUM clade</taxon>
        <taxon>Lecanoromycetidae</taxon>
        <taxon>Caliciales</taxon>
        <taxon>Physciaceae</taxon>
        <taxon>Heterodermia</taxon>
    </lineage>
</organism>
<protein>
    <recommendedName>
        <fullName evidence="1">Amidase domain-containing protein</fullName>
    </recommendedName>
</protein>